<name>A0A8S5LQ08_9CAUD</name>
<protein>
    <submittedName>
        <fullName evidence="1">Large subunit terminase</fullName>
    </submittedName>
</protein>
<organism evidence="1">
    <name type="scientific">Podoviridae sp. ctYMC43</name>
    <dbReference type="NCBI Taxonomy" id="2827619"/>
    <lineage>
        <taxon>Viruses</taxon>
        <taxon>Duplodnaviria</taxon>
        <taxon>Heunggongvirae</taxon>
        <taxon>Uroviricota</taxon>
        <taxon>Caudoviricetes</taxon>
    </lineage>
</organism>
<dbReference type="Gene3D" id="3.40.50.300">
    <property type="entry name" value="P-loop containing nucleotide triphosphate hydrolases"/>
    <property type="match status" value="1"/>
</dbReference>
<dbReference type="Gene3D" id="3.30.420.280">
    <property type="match status" value="1"/>
</dbReference>
<dbReference type="PANTHER" id="PTHR39184:SF1">
    <property type="entry name" value="PBSX PHAGE TERMINASE LARGE SUBUNIT"/>
    <property type="match status" value="1"/>
</dbReference>
<reference evidence="1" key="1">
    <citation type="journal article" date="2021" name="Proc. Natl. Acad. Sci. U.S.A.">
        <title>A Catalog of Tens of Thousands of Viruses from Human Metagenomes Reveals Hidden Associations with Chronic Diseases.</title>
        <authorList>
            <person name="Tisza M.J."/>
            <person name="Buck C.B."/>
        </authorList>
    </citation>
    <scope>NUCLEOTIDE SEQUENCE</scope>
    <source>
        <strain evidence="1">CtYMC43</strain>
    </source>
</reference>
<dbReference type="PANTHER" id="PTHR39184">
    <property type="match status" value="1"/>
</dbReference>
<proteinExistence type="predicted"/>
<dbReference type="EMBL" id="BK015892">
    <property type="protein sequence ID" value="DAD72010.1"/>
    <property type="molecule type" value="Genomic_DNA"/>
</dbReference>
<dbReference type="InterPro" id="IPR052380">
    <property type="entry name" value="Viral_DNA_packaging_terminase"/>
</dbReference>
<dbReference type="Pfam" id="PF03237">
    <property type="entry name" value="Terminase_6N"/>
    <property type="match status" value="1"/>
</dbReference>
<dbReference type="InterPro" id="IPR027417">
    <property type="entry name" value="P-loop_NTPase"/>
</dbReference>
<accession>A0A8S5LQ08</accession>
<sequence>MSKTNLFRDVIRPTPKQKEFLRAVKQNIYTLYGGAAGGGKSYILRWGLIWLLIDWFIKTGIKGIRVGLFCEDYPSLDDRQISKIKMEFPEWLGTYKESNHEFTLNDELGGGVICFRNLDKPSKYLSSEFAAIAIDELTLNSRDVFDFLRMRLRWTGISDTKLIAATNPGGKGHMWVKDLFIDRNFTKEMQPFADKIAYVQARASDNPHLSQSYIDALNTLPEKLRKAYLEGDWNIFEGQVFTEFRTDKHVIEPFEIPHHWQRYRSMDWGYTKPYAVYSYAVDYDDVLYITGEYYGCKPGMPDTGTQETAREVAQKIEHLKDYQGVADPAIWQRTGHDGPTIAEIFATEGVYWVRADNDRLAGLMQVHQRLKEGKLKIFSNCVHLIRTLPALTYDKIKVEDVDTKQEDHAYDAVRYMCMARPVKSVKPEKPFNDGYRYVDDSEGDTSAWGV</sequence>
<evidence type="ECO:0000313" key="1">
    <source>
        <dbReference type="EMBL" id="DAD72010.1"/>
    </source>
</evidence>